<comment type="subcellular location">
    <subcellularLocation>
        <location evidence="1">Cell membrane</location>
        <topology evidence="1">Multi-pass membrane protein</topology>
    </subcellularLocation>
</comment>
<evidence type="ECO:0000313" key="14">
    <source>
        <dbReference type="Proteomes" id="UP000237819"/>
    </source>
</evidence>
<keyword evidence="10" id="KW-0739">Sodium transport</keyword>
<evidence type="ECO:0000256" key="10">
    <source>
        <dbReference type="ARBA" id="ARBA00023201"/>
    </source>
</evidence>
<dbReference type="RefSeq" id="WP_105335724.1">
    <property type="nucleotide sequence ID" value="NZ_PUHZ01000013.1"/>
</dbReference>
<evidence type="ECO:0000256" key="9">
    <source>
        <dbReference type="ARBA" id="ARBA00023136"/>
    </source>
</evidence>
<dbReference type="OrthoDB" id="9810181at2"/>
<dbReference type="PANTHER" id="PTHR42985">
    <property type="entry name" value="SODIUM-COUPLED MONOCARBOXYLATE TRANSPORTER"/>
    <property type="match status" value="1"/>
</dbReference>
<feature type="transmembrane region" description="Helical" evidence="12">
    <location>
        <begin position="82"/>
        <end position="107"/>
    </location>
</feature>
<dbReference type="PANTHER" id="PTHR42985:SF47">
    <property type="entry name" value="INTEGRAL MEMBRANE TRANSPORT PROTEIN"/>
    <property type="match status" value="1"/>
</dbReference>
<evidence type="ECO:0000256" key="2">
    <source>
        <dbReference type="ARBA" id="ARBA00006434"/>
    </source>
</evidence>
<organism evidence="13 14">
    <name type="scientific">Blastopirellula marina</name>
    <dbReference type="NCBI Taxonomy" id="124"/>
    <lineage>
        <taxon>Bacteria</taxon>
        <taxon>Pseudomonadati</taxon>
        <taxon>Planctomycetota</taxon>
        <taxon>Planctomycetia</taxon>
        <taxon>Pirellulales</taxon>
        <taxon>Pirellulaceae</taxon>
        <taxon>Blastopirellula</taxon>
    </lineage>
</organism>
<name>A0A2S8GMP3_9BACT</name>
<keyword evidence="3" id="KW-0813">Transport</keyword>
<dbReference type="Gene3D" id="1.20.1730.10">
    <property type="entry name" value="Sodium/glucose cotransporter"/>
    <property type="match status" value="1"/>
</dbReference>
<feature type="transmembrane region" description="Helical" evidence="12">
    <location>
        <begin position="463"/>
        <end position="481"/>
    </location>
</feature>
<evidence type="ECO:0000256" key="11">
    <source>
        <dbReference type="RuleBase" id="RU362091"/>
    </source>
</evidence>
<feature type="transmembrane region" description="Helical" evidence="12">
    <location>
        <begin position="280"/>
        <end position="307"/>
    </location>
</feature>
<accession>A0A2S8GMP3</accession>
<keyword evidence="5 12" id="KW-0812">Transmembrane</keyword>
<feature type="transmembrane region" description="Helical" evidence="12">
    <location>
        <begin position="12"/>
        <end position="31"/>
    </location>
</feature>
<keyword evidence="8" id="KW-0406">Ion transport</keyword>
<feature type="transmembrane region" description="Helical" evidence="12">
    <location>
        <begin position="240"/>
        <end position="259"/>
    </location>
</feature>
<feature type="transmembrane region" description="Helical" evidence="12">
    <location>
        <begin position="128"/>
        <end position="152"/>
    </location>
</feature>
<evidence type="ECO:0000256" key="12">
    <source>
        <dbReference type="SAM" id="Phobius"/>
    </source>
</evidence>
<protein>
    <submittedName>
        <fullName evidence="13">Transporter</fullName>
    </submittedName>
</protein>
<evidence type="ECO:0000256" key="7">
    <source>
        <dbReference type="ARBA" id="ARBA00023053"/>
    </source>
</evidence>
<dbReference type="GO" id="GO:0006814">
    <property type="term" value="P:sodium ion transport"/>
    <property type="evidence" value="ECO:0007669"/>
    <property type="project" value="UniProtKB-KW"/>
</dbReference>
<feature type="transmembrane region" description="Helical" evidence="12">
    <location>
        <begin position="384"/>
        <end position="406"/>
    </location>
</feature>
<evidence type="ECO:0000256" key="4">
    <source>
        <dbReference type="ARBA" id="ARBA00022475"/>
    </source>
</evidence>
<dbReference type="NCBIfam" id="TIGR00813">
    <property type="entry name" value="sss"/>
    <property type="match status" value="1"/>
</dbReference>
<dbReference type="GO" id="GO:0005886">
    <property type="term" value="C:plasma membrane"/>
    <property type="evidence" value="ECO:0007669"/>
    <property type="project" value="UniProtKB-SubCell"/>
</dbReference>
<dbReference type="InterPro" id="IPR051163">
    <property type="entry name" value="Sodium:Solute_Symporter_SSF"/>
</dbReference>
<reference evidence="13 14" key="1">
    <citation type="submission" date="2018-02" db="EMBL/GenBank/DDBJ databases">
        <title>Comparative genomes isolates from brazilian mangrove.</title>
        <authorList>
            <person name="Araujo J.E."/>
            <person name="Taketani R.G."/>
            <person name="Silva M.C.P."/>
            <person name="Loureco M.V."/>
            <person name="Andreote F.D."/>
        </authorList>
    </citation>
    <scope>NUCLEOTIDE SEQUENCE [LARGE SCALE GENOMIC DNA]</scope>
    <source>
        <strain evidence="13 14">Nap-Phe MGV</strain>
    </source>
</reference>
<feature type="transmembrane region" description="Helical" evidence="12">
    <location>
        <begin position="158"/>
        <end position="177"/>
    </location>
</feature>
<dbReference type="PROSITE" id="PS50283">
    <property type="entry name" value="NA_SOLUT_SYMP_3"/>
    <property type="match status" value="1"/>
</dbReference>
<dbReference type="GO" id="GO:0015293">
    <property type="term" value="F:symporter activity"/>
    <property type="evidence" value="ECO:0007669"/>
    <property type="project" value="TreeGrafter"/>
</dbReference>
<dbReference type="InterPro" id="IPR038377">
    <property type="entry name" value="Na/Glc_symporter_sf"/>
</dbReference>
<dbReference type="Pfam" id="PF00474">
    <property type="entry name" value="SSF"/>
    <property type="match status" value="1"/>
</dbReference>
<feature type="transmembrane region" description="Helical" evidence="12">
    <location>
        <begin position="51"/>
        <end position="70"/>
    </location>
</feature>
<keyword evidence="6 12" id="KW-1133">Transmembrane helix</keyword>
<feature type="transmembrane region" description="Helical" evidence="12">
    <location>
        <begin position="412"/>
        <end position="432"/>
    </location>
</feature>
<dbReference type="InterPro" id="IPR001734">
    <property type="entry name" value="Na/solute_symporter"/>
</dbReference>
<dbReference type="Proteomes" id="UP000237819">
    <property type="component" value="Unassembled WGS sequence"/>
</dbReference>
<evidence type="ECO:0000256" key="6">
    <source>
        <dbReference type="ARBA" id="ARBA00022989"/>
    </source>
</evidence>
<proteinExistence type="inferred from homology"/>
<gene>
    <name evidence="13" type="ORF">C5Y93_12275</name>
</gene>
<keyword evidence="7" id="KW-0915">Sodium</keyword>
<evidence type="ECO:0000313" key="13">
    <source>
        <dbReference type="EMBL" id="PQO45700.1"/>
    </source>
</evidence>
<dbReference type="EMBL" id="PUHZ01000013">
    <property type="protein sequence ID" value="PQO45700.1"/>
    <property type="molecule type" value="Genomic_DNA"/>
</dbReference>
<feature type="transmembrane region" description="Helical" evidence="12">
    <location>
        <begin position="189"/>
        <end position="209"/>
    </location>
</feature>
<keyword evidence="9 12" id="KW-0472">Membrane</keyword>
<feature type="transmembrane region" description="Helical" evidence="12">
    <location>
        <begin position="331"/>
        <end position="349"/>
    </location>
</feature>
<sequence length="501" mass="53590">MIFIASLAISPVDIGIIASYLIATTLFGIWLGRGQHSTSDFFLGSRDLPSWALLLSIVATETSTITFLSVPGKAFVSGGNFTFLQLAIGYIIGRIAVLTFLLPLYFRHENSTAYAVLQRNFGTSTRKLASLFFLVARTLGDGLRLFLTALALQQFVDIPFEVSVLILAVATAIYALFGGVRSVVWNDCVQFAVYMSGALLVIGLIFWRLPGGFGQYLQFASDTGRFHLFDLEFLPSDGHLTLWAGIFGGGVLSLATHGADQLIVQRYLCAKNQRAAGWALFWSGPIVFLQFTLFLAIGVGLACYFTQFDPSKLSLAGDQAFARFIVDDLPIGVRGIILAAVFAAAMSTLSSSVNSSACSLLDDLGGDAWRCLPDARRLLLGRSFTLLFTTLQAAVAIGAFYFAFGTSVVDKALAIAGFSAGLLLGLFFVAIVAGRIPSWQANLALICGAAVILTIKFSTNVSGYWYAPLAAGSTFSVAILLSKLVPSYAVAPQGTPAEEHS</sequence>
<comment type="caution">
    <text evidence="13">The sequence shown here is derived from an EMBL/GenBank/DDBJ whole genome shotgun (WGS) entry which is preliminary data.</text>
</comment>
<dbReference type="AlphaFoldDB" id="A0A2S8GMP3"/>
<keyword evidence="4" id="KW-1003">Cell membrane</keyword>
<evidence type="ECO:0000256" key="1">
    <source>
        <dbReference type="ARBA" id="ARBA00004651"/>
    </source>
</evidence>
<evidence type="ECO:0000256" key="5">
    <source>
        <dbReference type="ARBA" id="ARBA00022692"/>
    </source>
</evidence>
<evidence type="ECO:0000256" key="8">
    <source>
        <dbReference type="ARBA" id="ARBA00023065"/>
    </source>
</evidence>
<comment type="similarity">
    <text evidence="2 11">Belongs to the sodium:solute symporter (SSF) (TC 2.A.21) family.</text>
</comment>
<evidence type="ECO:0000256" key="3">
    <source>
        <dbReference type="ARBA" id="ARBA00022448"/>
    </source>
</evidence>
<feature type="transmembrane region" description="Helical" evidence="12">
    <location>
        <begin position="439"/>
        <end position="457"/>
    </location>
</feature>